<dbReference type="SUPFAM" id="SSF103642">
    <property type="entry name" value="Sec-C motif"/>
    <property type="match status" value="1"/>
</dbReference>
<dbReference type="EMBL" id="BMWH01000034">
    <property type="protein sequence ID" value="GHA12663.1"/>
    <property type="molecule type" value="Genomic_DNA"/>
</dbReference>
<organism evidence="2 3">
    <name type="scientific">Streptomyces echinoruber</name>
    <dbReference type="NCBI Taxonomy" id="68898"/>
    <lineage>
        <taxon>Bacteria</taxon>
        <taxon>Bacillati</taxon>
        <taxon>Actinomycetota</taxon>
        <taxon>Actinomycetes</taxon>
        <taxon>Kitasatosporales</taxon>
        <taxon>Streptomycetaceae</taxon>
        <taxon>Streptomyces</taxon>
    </lineage>
</organism>
<dbReference type="Gene3D" id="3.10.450.50">
    <property type="match status" value="1"/>
</dbReference>
<name>A0A918RX40_9ACTN</name>
<gene>
    <name evidence="2" type="ORF">GCM10010389_59560</name>
</gene>
<dbReference type="RefSeq" id="WP_190060611.1">
    <property type="nucleotide sequence ID" value="NZ_BMWH01000034.1"/>
</dbReference>
<evidence type="ECO:0000313" key="3">
    <source>
        <dbReference type="Proteomes" id="UP000623010"/>
    </source>
</evidence>
<evidence type="ECO:0000256" key="1">
    <source>
        <dbReference type="SAM" id="MobiDB-lite"/>
    </source>
</evidence>
<feature type="region of interest" description="Disordered" evidence="1">
    <location>
        <begin position="1"/>
        <end position="52"/>
    </location>
</feature>
<dbReference type="InterPro" id="IPR004027">
    <property type="entry name" value="SEC_C_motif"/>
</dbReference>
<reference evidence="2" key="2">
    <citation type="submission" date="2020-09" db="EMBL/GenBank/DDBJ databases">
        <authorList>
            <person name="Sun Q."/>
            <person name="Ohkuma M."/>
        </authorList>
    </citation>
    <scope>NUCLEOTIDE SEQUENCE</scope>
    <source>
        <strain evidence="2">JCM 5016</strain>
    </source>
</reference>
<keyword evidence="3" id="KW-1185">Reference proteome</keyword>
<protein>
    <submittedName>
        <fullName evidence="2">Preprotein translocase SecA</fullName>
    </submittedName>
</protein>
<dbReference type="SUPFAM" id="SSF48452">
    <property type="entry name" value="TPR-like"/>
    <property type="match status" value="1"/>
</dbReference>
<comment type="caution">
    <text evidence="2">The sequence shown here is derived from an EMBL/GenBank/DDBJ whole genome shotgun (WGS) entry which is preliminary data.</text>
</comment>
<accession>A0A918RX40</accession>
<evidence type="ECO:0000313" key="2">
    <source>
        <dbReference type="EMBL" id="GHA12663.1"/>
    </source>
</evidence>
<feature type="compositionally biased region" description="Basic residues" evidence="1">
    <location>
        <begin position="1"/>
        <end position="24"/>
    </location>
</feature>
<dbReference type="Pfam" id="PF02810">
    <property type="entry name" value="SEC-C"/>
    <property type="match status" value="1"/>
</dbReference>
<feature type="region of interest" description="Disordered" evidence="1">
    <location>
        <begin position="334"/>
        <end position="368"/>
    </location>
</feature>
<sequence>MSSKRRAPGRNKQSRKQSHQKSRTPGRVPAPRRSAAPAPSPAQRAEEYERLAERYPEDREELLLDAAGEWCVAGEYDRGLALYERLLDPEDGGCRQPDLVDALRIGALWDAGREQEARTAAAAFRKRHPRDPGAWNFVGEAFETHDAYAEAAEWYTAGITHVLGAAARVTADAVEASPDRFDLEILVIARHRARRLAGAAHDDWDEVADELHARRQSGLSGDARPLDEVHDPIRLQQMRGGDASFLEAEIEELAAELEADWAARTGKVKTCVLFWPPEEFARLLKRWPEAAKAYGDDHASHLRQVERTLRQLSEEGGVHLAVGHATLAGLEAHAEAEGGSPGAPGTRSSYAAELARRGEAADWPPPRNGPCWCGSDRKYKKCCGNPANG</sequence>
<dbReference type="AlphaFoldDB" id="A0A918RX40"/>
<dbReference type="Proteomes" id="UP000623010">
    <property type="component" value="Unassembled WGS sequence"/>
</dbReference>
<reference evidence="2" key="1">
    <citation type="journal article" date="2014" name="Int. J. Syst. Evol. Microbiol.">
        <title>Complete genome sequence of Corynebacterium casei LMG S-19264T (=DSM 44701T), isolated from a smear-ripened cheese.</title>
        <authorList>
            <consortium name="US DOE Joint Genome Institute (JGI-PGF)"/>
            <person name="Walter F."/>
            <person name="Albersmeier A."/>
            <person name="Kalinowski J."/>
            <person name="Ruckert C."/>
        </authorList>
    </citation>
    <scope>NUCLEOTIDE SEQUENCE</scope>
    <source>
        <strain evidence="2">JCM 5016</strain>
    </source>
</reference>
<proteinExistence type="predicted"/>
<dbReference type="Gene3D" id="1.25.40.10">
    <property type="entry name" value="Tetratricopeptide repeat domain"/>
    <property type="match status" value="1"/>
</dbReference>
<dbReference type="InterPro" id="IPR011990">
    <property type="entry name" value="TPR-like_helical_dom_sf"/>
</dbReference>
<feature type="compositionally biased region" description="Low complexity" evidence="1">
    <location>
        <begin position="29"/>
        <end position="43"/>
    </location>
</feature>